<dbReference type="Proteomes" id="UP000642829">
    <property type="component" value="Unassembled WGS sequence"/>
</dbReference>
<reference evidence="1" key="1">
    <citation type="journal article" date="2014" name="Int. J. Syst. Evol. Microbiol.">
        <title>Complete genome sequence of Corynebacterium casei LMG S-19264T (=DSM 44701T), isolated from a smear-ripened cheese.</title>
        <authorList>
            <consortium name="US DOE Joint Genome Institute (JGI-PGF)"/>
            <person name="Walter F."/>
            <person name="Albersmeier A."/>
            <person name="Kalinowski J."/>
            <person name="Ruckert C."/>
        </authorList>
    </citation>
    <scope>NUCLEOTIDE SEQUENCE</scope>
    <source>
        <strain evidence="1">KCTC 12870</strain>
    </source>
</reference>
<gene>
    <name evidence="1" type="ORF">GCM10007047_12080</name>
</gene>
<comment type="caution">
    <text evidence="1">The sequence shown here is derived from an EMBL/GenBank/DDBJ whole genome shotgun (WGS) entry which is preliminary data.</text>
</comment>
<accession>A0A8J3GCZ8</accession>
<dbReference type="EMBL" id="BMXG01000006">
    <property type="protein sequence ID" value="GHB97779.1"/>
    <property type="molecule type" value="Genomic_DNA"/>
</dbReference>
<name>A0A8J3GCZ8_9BACT</name>
<dbReference type="AlphaFoldDB" id="A0A8J3GCZ8"/>
<dbReference type="RefSeq" id="WP_189512960.1">
    <property type="nucleotide sequence ID" value="NZ_BMXG01000006.1"/>
</dbReference>
<evidence type="ECO:0000313" key="2">
    <source>
        <dbReference type="Proteomes" id="UP000642829"/>
    </source>
</evidence>
<reference evidence="1" key="2">
    <citation type="submission" date="2020-09" db="EMBL/GenBank/DDBJ databases">
        <authorList>
            <person name="Sun Q."/>
            <person name="Kim S."/>
        </authorList>
    </citation>
    <scope>NUCLEOTIDE SEQUENCE</scope>
    <source>
        <strain evidence="1">KCTC 12870</strain>
    </source>
</reference>
<proteinExistence type="predicted"/>
<protein>
    <submittedName>
        <fullName evidence="1">Uncharacterized protein</fullName>
    </submittedName>
</protein>
<evidence type="ECO:0000313" key="1">
    <source>
        <dbReference type="EMBL" id="GHB97779.1"/>
    </source>
</evidence>
<sequence length="182" mass="20477">MKARLLFQRLTSREKTLLCAFIWVILVICIAFAFRNFRVFLGAWSDTGGQLKVQQGSLDLAPLITAQLDQELEFFSSDRILDSAKLTGRVDELARQTGISNYTYTTRSEMKDIHVEHTIRLNIRDTTMEDLMALDAVLDEESPYINKVAVSIDAKNNNSTLLDATVLLNSFELKPSGLTATQ</sequence>
<organism evidence="1 2">
    <name type="scientific">Cerasicoccus arenae</name>
    <dbReference type="NCBI Taxonomy" id="424488"/>
    <lineage>
        <taxon>Bacteria</taxon>
        <taxon>Pseudomonadati</taxon>
        <taxon>Verrucomicrobiota</taxon>
        <taxon>Opitutia</taxon>
        <taxon>Puniceicoccales</taxon>
        <taxon>Cerasicoccaceae</taxon>
        <taxon>Cerasicoccus</taxon>
    </lineage>
</organism>
<keyword evidence="2" id="KW-1185">Reference proteome</keyword>